<feature type="region of interest" description="Disordered" evidence="1">
    <location>
        <begin position="1"/>
        <end position="66"/>
    </location>
</feature>
<organism evidence="2 3">
    <name type="scientific">Tetracentron sinense</name>
    <name type="common">Spur-leaf</name>
    <dbReference type="NCBI Taxonomy" id="13715"/>
    <lineage>
        <taxon>Eukaryota</taxon>
        <taxon>Viridiplantae</taxon>
        <taxon>Streptophyta</taxon>
        <taxon>Embryophyta</taxon>
        <taxon>Tracheophyta</taxon>
        <taxon>Spermatophyta</taxon>
        <taxon>Magnoliopsida</taxon>
        <taxon>Trochodendrales</taxon>
        <taxon>Trochodendraceae</taxon>
        <taxon>Tetracentron</taxon>
    </lineage>
</organism>
<evidence type="ECO:0000256" key="1">
    <source>
        <dbReference type="SAM" id="MobiDB-lite"/>
    </source>
</evidence>
<name>A0A835CWW9_TETSI</name>
<accession>A0A835CWW9</accession>
<feature type="compositionally biased region" description="Basic and acidic residues" evidence="1">
    <location>
        <begin position="57"/>
        <end position="66"/>
    </location>
</feature>
<evidence type="ECO:0000313" key="2">
    <source>
        <dbReference type="EMBL" id="KAF8364831.1"/>
    </source>
</evidence>
<reference evidence="2 3" key="1">
    <citation type="submission" date="2020-04" db="EMBL/GenBank/DDBJ databases">
        <title>Plant Genome Project.</title>
        <authorList>
            <person name="Zhang R.-G."/>
        </authorList>
    </citation>
    <scope>NUCLEOTIDE SEQUENCE [LARGE SCALE GENOMIC DNA]</scope>
    <source>
        <strain evidence="2">YNK0</strain>
        <tissue evidence="2">Leaf</tissue>
    </source>
</reference>
<proteinExistence type="predicted"/>
<dbReference type="AlphaFoldDB" id="A0A835CWW9"/>
<keyword evidence="3" id="KW-1185">Reference proteome</keyword>
<gene>
    <name evidence="2" type="ORF">HHK36_033191</name>
</gene>
<evidence type="ECO:0000313" key="3">
    <source>
        <dbReference type="Proteomes" id="UP000655225"/>
    </source>
</evidence>
<protein>
    <submittedName>
        <fullName evidence="2">Uncharacterized protein</fullName>
    </submittedName>
</protein>
<dbReference type="EMBL" id="JABCRI010001210">
    <property type="protein sequence ID" value="KAF8364831.1"/>
    <property type="molecule type" value="Genomic_DNA"/>
</dbReference>
<sequence>MNGKVGNTSTNQLENCSFSVDTEDGDDERVRISEDSGEDINIEEQIKTPRTNSPRTISDKNGEVQTEKRCTQKGGFTAYSDKNNSEFSRINGELNHNGLNGMAREEVHCEMGNWEEGEAGMEGVSVSKISDSQDDLPWFKQKVSSENQDLELLEAVKFAKLRVIFISKEEDNFQEWNHAITVLKKSASEFSGVEDEVLSLLKFSYNSLPNGTIQFVSYIVPIPRRKQDKLLVKAGFELIEAPEVEKWEEVERISLICNYIKLLGLGRVVVSWVAAGEVENGFTSSLEQLYLVELPKLKMVRTVTRYPCFQKLSELSIQQCDALKDLTWLLGVRLQSLCLYNCDGIEEVICGGVATMEEELITFSRLKILSLNNLPRLKSI</sequence>
<feature type="compositionally biased region" description="Polar residues" evidence="1">
    <location>
        <begin position="1"/>
        <end position="20"/>
    </location>
</feature>
<comment type="caution">
    <text evidence="2">The sequence shown here is derived from an EMBL/GenBank/DDBJ whole genome shotgun (WGS) entry which is preliminary data.</text>
</comment>
<dbReference type="Proteomes" id="UP000655225">
    <property type="component" value="Unassembled WGS sequence"/>
</dbReference>
<dbReference type="OrthoDB" id="664960at2759"/>